<dbReference type="AlphaFoldDB" id="A0A438KAZ5"/>
<dbReference type="Proteomes" id="UP000288805">
    <property type="component" value="Unassembled WGS sequence"/>
</dbReference>
<dbReference type="EMBL" id="QGNW01000011">
    <property type="protein sequence ID" value="RVX18382.1"/>
    <property type="molecule type" value="Genomic_DNA"/>
</dbReference>
<evidence type="ECO:0000313" key="1">
    <source>
        <dbReference type="EMBL" id="RVX18382.1"/>
    </source>
</evidence>
<comment type="caution">
    <text evidence="1">The sequence shown here is derived from an EMBL/GenBank/DDBJ whole genome shotgun (WGS) entry which is preliminary data.</text>
</comment>
<protein>
    <submittedName>
        <fullName evidence="1">Uncharacterized protein</fullName>
    </submittedName>
</protein>
<gene>
    <name evidence="1" type="ORF">CK203_006673</name>
</gene>
<proteinExistence type="predicted"/>
<reference evidence="1 2" key="1">
    <citation type="journal article" date="2018" name="PLoS Genet.">
        <title>Population sequencing reveals clonal diversity and ancestral inbreeding in the grapevine cultivar Chardonnay.</title>
        <authorList>
            <person name="Roach M.J."/>
            <person name="Johnson D.L."/>
            <person name="Bohlmann J."/>
            <person name="van Vuuren H.J."/>
            <person name="Jones S.J."/>
            <person name="Pretorius I.S."/>
            <person name="Schmidt S.A."/>
            <person name="Borneman A.R."/>
        </authorList>
    </citation>
    <scope>NUCLEOTIDE SEQUENCE [LARGE SCALE GENOMIC DNA]</scope>
    <source>
        <strain evidence="2">cv. Chardonnay</strain>
        <tissue evidence="1">Leaf</tissue>
    </source>
</reference>
<evidence type="ECO:0000313" key="2">
    <source>
        <dbReference type="Proteomes" id="UP000288805"/>
    </source>
</evidence>
<organism evidence="1 2">
    <name type="scientific">Vitis vinifera</name>
    <name type="common">Grape</name>
    <dbReference type="NCBI Taxonomy" id="29760"/>
    <lineage>
        <taxon>Eukaryota</taxon>
        <taxon>Viridiplantae</taxon>
        <taxon>Streptophyta</taxon>
        <taxon>Embryophyta</taxon>
        <taxon>Tracheophyta</taxon>
        <taxon>Spermatophyta</taxon>
        <taxon>Magnoliopsida</taxon>
        <taxon>eudicotyledons</taxon>
        <taxon>Gunneridae</taxon>
        <taxon>Pentapetalae</taxon>
        <taxon>rosids</taxon>
        <taxon>Vitales</taxon>
        <taxon>Vitaceae</taxon>
        <taxon>Viteae</taxon>
        <taxon>Vitis</taxon>
    </lineage>
</organism>
<sequence length="127" mass="13996">MLTCFKVQVLGKEELSAMNKTISIIQVEESRRVVMLEPQSEEGSTMISINTGGKEAKSNDDGQIVGKLATNSMGDHQILISHKDTTRMEASGMDNIMYKHIYLMVKPLLTRSLAVKRLSLANKTLAG</sequence>
<name>A0A438KAZ5_VITVI</name>
<accession>A0A438KAZ5</accession>